<proteinExistence type="predicted"/>
<evidence type="ECO:0000313" key="1">
    <source>
        <dbReference type="EMBL" id="QDU37831.1"/>
    </source>
</evidence>
<protein>
    <submittedName>
        <fullName evidence="1">Uncharacterized protein</fullName>
    </submittedName>
</protein>
<evidence type="ECO:0000313" key="2">
    <source>
        <dbReference type="Proteomes" id="UP000320496"/>
    </source>
</evidence>
<dbReference type="KEGG" id="mri:Mal4_21480"/>
<reference evidence="1 2" key="1">
    <citation type="submission" date="2019-02" db="EMBL/GenBank/DDBJ databases">
        <title>Deep-cultivation of Planctomycetes and their phenomic and genomic characterization uncovers novel biology.</title>
        <authorList>
            <person name="Wiegand S."/>
            <person name="Jogler M."/>
            <person name="Boedeker C."/>
            <person name="Pinto D."/>
            <person name="Vollmers J."/>
            <person name="Rivas-Marin E."/>
            <person name="Kohn T."/>
            <person name="Peeters S.H."/>
            <person name="Heuer A."/>
            <person name="Rast P."/>
            <person name="Oberbeckmann S."/>
            <person name="Bunk B."/>
            <person name="Jeske O."/>
            <person name="Meyerdierks A."/>
            <person name="Storesund J.E."/>
            <person name="Kallscheuer N."/>
            <person name="Luecker S."/>
            <person name="Lage O.M."/>
            <person name="Pohl T."/>
            <person name="Merkel B.J."/>
            <person name="Hornburger P."/>
            <person name="Mueller R.-W."/>
            <person name="Bruemmer F."/>
            <person name="Labrenz M."/>
            <person name="Spormann A.M."/>
            <person name="Op den Camp H."/>
            <person name="Overmann J."/>
            <person name="Amann R."/>
            <person name="Jetten M.S.M."/>
            <person name="Mascher T."/>
            <person name="Medema M.H."/>
            <person name="Devos D.P."/>
            <person name="Kaster A.-K."/>
            <person name="Ovreas L."/>
            <person name="Rohde M."/>
            <person name="Galperin M.Y."/>
            <person name="Jogler C."/>
        </authorList>
    </citation>
    <scope>NUCLEOTIDE SEQUENCE [LARGE SCALE GENOMIC DNA]</scope>
    <source>
        <strain evidence="1 2">Mal4</strain>
    </source>
</reference>
<keyword evidence="2" id="KW-1185">Reference proteome</keyword>
<organism evidence="1 2">
    <name type="scientific">Maioricimonas rarisocia</name>
    <dbReference type="NCBI Taxonomy" id="2528026"/>
    <lineage>
        <taxon>Bacteria</taxon>
        <taxon>Pseudomonadati</taxon>
        <taxon>Planctomycetota</taxon>
        <taxon>Planctomycetia</taxon>
        <taxon>Planctomycetales</taxon>
        <taxon>Planctomycetaceae</taxon>
        <taxon>Maioricimonas</taxon>
    </lineage>
</organism>
<dbReference type="EMBL" id="CP036275">
    <property type="protein sequence ID" value="QDU37831.1"/>
    <property type="molecule type" value="Genomic_DNA"/>
</dbReference>
<dbReference type="AlphaFoldDB" id="A0A517Z5W6"/>
<dbReference type="RefSeq" id="WP_145369066.1">
    <property type="nucleotide sequence ID" value="NZ_CP036275.1"/>
</dbReference>
<dbReference type="OrthoDB" id="282309at2"/>
<accession>A0A517Z5W6</accession>
<gene>
    <name evidence="1" type="ORF">Mal4_21480</name>
</gene>
<name>A0A517Z5W6_9PLAN</name>
<dbReference type="Proteomes" id="UP000320496">
    <property type="component" value="Chromosome"/>
</dbReference>
<sequence>MNQDDLHVIERFPRCQRLLSKGLYLNSGLSDDERVAGDGNFWCADTQTAFGPDNSVCDGGRCSDPSRSCYRA</sequence>